<feature type="domain" description="GA-binding protein alpha subunit N-terminal" evidence="1">
    <location>
        <begin position="82"/>
        <end position="163"/>
    </location>
</feature>
<dbReference type="Gene3D" id="3.10.20.90">
    <property type="entry name" value="Phosphatidylinositol 3-kinase Catalytic Subunit, Chain A, domain 1"/>
    <property type="match status" value="1"/>
</dbReference>
<dbReference type="EMBL" id="LR824033">
    <property type="protein sequence ID" value="CAH0602071.1"/>
    <property type="molecule type" value="Genomic_DNA"/>
</dbReference>
<dbReference type="Pfam" id="PF11620">
    <property type="entry name" value="GABP-alpha"/>
    <property type="match status" value="1"/>
</dbReference>
<gene>
    <name evidence="2" type="ORF">CINC_LOCUS9919</name>
</gene>
<dbReference type="OrthoDB" id="10067219at2759"/>
<accession>A0A9P0FYH2</accession>
<dbReference type="AlphaFoldDB" id="A0A9P0FYH2"/>
<evidence type="ECO:0000313" key="3">
    <source>
        <dbReference type="Proteomes" id="UP001154114"/>
    </source>
</evidence>
<evidence type="ECO:0000259" key="1">
    <source>
        <dbReference type="Pfam" id="PF11620"/>
    </source>
</evidence>
<dbReference type="InterPro" id="IPR024668">
    <property type="entry name" value="GABP_asu_N"/>
</dbReference>
<sequence length="255" mass="29605">MEVADLNELLNVRSIKMEQGDHTSFDENAVEADPLSIIPQYVTESDLGLMQTGGEMLQTPLAVFSDTPDEDDTMQSTESSDEVIVQLMDIRTNLSRLRAMLERRLGLDLSDYTFWLQNAKMLENHKTLVEQCIRGEGVVQVNIQIRSSERKINILDVLKPDEELVQLPNQMDDDFLELEDPVTVTDRLQERVEEEGQASHAAAVKWVVDAQFKSEHRIRIPDDPAEWYILLMISNFRKFRNKMRKYFFFYCLNKK</sequence>
<keyword evidence="3" id="KW-1185">Reference proteome</keyword>
<protein>
    <recommendedName>
        <fullName evidence="1">GA-binding protein alpha subunit N-terminal domain-containing protein</fullName>
    </recommendedName>
</protein>
<organism evidence="2 3">
    <name type="scientific">Chrysodeixis includens</name>
    <name type="common">Soybean looper</name>
    <name type="synonym">Pseudoplusia includens</name>
    <dbReference type="NCBI Taxonomy" id="689277"/>
    <lineage>
        <taxon>Eukaryota</taxon>
        <taxon>Metazoa</taxon>
        <taxon>Ecdysozoa</taxon>
        <taxon>Arthropoda</taxon>
        <taxon>Hexapoda</taxon>
        <taxon>Insecta</taxon>
        <taxon>Pterygota</taxon>
        <taxon>Neoptera</taxon>
        <taxon>Endopterygota</taxon>
        <taxon>Lepidoptera</taxon>
        <taxon>Glossata</taxon>
        <taxon>Ditrysia</taxon>
        <taxon>Noctuoidea</taxon>
        <taxon>Noctuidae</taxon>
        <taxon>Plusiinae</taxon>
        <taxon>Chrysodeixis</taxon>
    </lineage>
</organism>
<evidence type="ECO:0000313" key="2">
    <source>
        <dbReference type="EMBL" id="CAH0602071.1"/>
    </source>
</evidence>
<dbReference type="FunFam" id="3.10.20.90:FF:000251">
    <property type="entry name" value="DNA-binding protein Ets97D"/>
    <property type="match status" value="1"/>
</dbReference>
<dbReference type="Proteomes" id="UP001154114">
    <property type="component" value="Chromosome 30"/>
</dbReference>
<reference evidence="2" key="1">
    <citation type="submission" date="2021-12" db="EMBL/GenBank/DDBJ databases">
        <authorList>
            <person name="King R."/>
        </authorList>
    </citation>
    <scope>NUCLEOTIDE SEQUENCE</scope>
</reference>
<proteinExistence type="predicted"/>
<name>A0A9P0FYH2_CHRIL</name>